<protein>
    <recommendedName>
        <fullName evidence="1">Mutator-like transposase domain-containing protein</fullName>
    </recommendedName>
</protein>
<feature type="domain" description="Mutator-like transposase" evidence="1">
    <location>
        <begin position="12"/>
        <end position="104"/>
    </location>
</feature>
<organism evidence="2 3">
    <name type="scientific">Sinanodonta woodiana</name>
    <name type="common">Chinese pond mussel</name>
    <name type="synonym">Anodonta woodiana</name>
    <dbReference type="NCBI Taxonomy" id="1069815"/>
    <lineage>
        <taxon>Eukaryota</taxon>
        <taxon>Metazoa</taxon>
        <taxon>Spiralia</taxon>
        <taxon>Lophotrochozoa</taxon>
        <taxon>Mollusca</taxon>
        <taxon>Bivalvia</taxon>
        <taxon>Autobranchia</taxon>
        <taxon>Heteroconchia</taxon>
        <taxon>Palaeoheterodonta</taxon>
        <taxon>Unionida</taxon>
        <taxon>Unionoidea</taxon>
        <taxon>Unionidae</taxon>
        <taxon>Unioninae</taxon>
        <taxon>Sinanodonta</taxon>
    </lineage>
</organism>
<evidence type="ECO:0000259" key="1">
    <source>
        <dbReference type="Pfam" id="PF20700"/>
    </source>
</evidence>
<dbReference type="Pfam" id="PF20700">
    <property type="entry name" value="Mutator"/>
    <property type="match status" value="1"/>
</dbReference>
<sequence length="109" mass="12361">MFSHLRLAICIKDVNEMSNTIISVNESTLVENQKFVSDVNLLTFKRIHVQTDTAYNHRPQSGGESATQSVAIVMEHSTSRKLPLCVSVENKLCKKRTCQHLNCKKKVPY</sequence>
<dbReference type="Proteomes" id="UP001634394">
    <property type="component" value="Unassembled WGS sequence"/>
</dbReference>
<evidence type="ECO:0000313" key="3">
    <source>
        <dbReference type="Proteomes" id="UP001634394"/>
    </source>
</evidence>
<name>A0ABD3VIG8_SINWO</name>
<reference evidence="2 3" key="1">
    <citation type="submission" date="2024-11" db="EMBL/GenBank/DDBJ databases">
        <title>Chromosome-level genome assembly of the freshwater bivalve Anodonta woodiana.</title>
        <authorList>
            <person name="Chen X."/>
        </authorList>
    </citation>
    <scope>NUCLEOTIDE SEQUENCE [LARGE SCALE GENOMIC DNA]</scope>
    <source>
        <strain evidence="2">MN2024</strain>
        <tissue evidence="2">Gills</tissue>
    </source>
</reference>
<keyword evidence="3" id="KW-1185">Reference proteome</keyword>
<dbReference type="AlphaFoldDB" id="A0ABD3VIG8"/>
<proteinExistence type="predicted"/>
<dbReference type="InterPro" id="IPR049012">
    <property type="entry name" value="Mutator_transp_dom"/>
</dbReference>
<dbReference type="EMBL" id="JBJQND010000011">
    <property type="protein sequence ID" value="KAL3861374.1"/>
    <property type="molecule type" value="Genomic_DNA"/>
</dbReference>
<evidence type="ECO:0000313" key="2">
    <source>
        <dbReference type="EMBL" id="KAL3861374.1"/>
    </source>
</evidence>
<accession>A0ABD3VIG8</accession>
<gene>
    <name evidence="2" type="ORF">ACJMK2_007410</name>
</gene>
<comment type="caution">
    <text evidence="2">The sequence shown here is derived from an EMBL/GenBank/DDBJ whole genome shotgun (WGS) entry which is preliminary data.</text>
</comment>